<organism evidence="1 2">
    <name type="scientific">Eretmocerus hayati</name>
    <dbReference type="NCBI Taxonomy" id="131215"/>
    <lineage>
        <taxon>Eukaryota</taxon>
        <taxon>Metazoa</taxon>
        <taxon>Ecdysozoa</taxon>
        <taxon>Arthropoda</taxon>
        <taxon>Hexapoda</taxon>
        <taxon>Insecta</taxon>
        <taxon>Pterygota</taxon>
        <taxon>Neoptera</taxon>
        <taxon>Endopterygota</taxon>
        <taxon>Hymenoptera</taxon>
        <taxon>Apocrita</taxon>
        <taxon>Proctotrupomorpha</taxon>
        <taxon>Chalcidoidea</taxon>
        <taxon>Aphelinidae</taxon>
        <taxon>Aphelininae</taxon>
        <taxon>Eretmocerus</taxon>
    </lineage>
</organism>
<accession>A0ACC2PI91</accession>
<name>A0ACC2PI91_9HYME</name>
<evidence type="ECO:0000313" key="1">
    <source>
        <dbReference type="EMBL" id="KAJ8682137.1"/>
    </source>
</evidence>
<gene>
    <name evidence="1" type="ORF">QAD02_017929</name>
</gene>
<protein>
    <submittedName>
        <fullName evidence="1">Uncharacterized protein</fullName>
    </submittedName>
</protein>
<keyword evidence="2" id="KW-1185">Reference proteome</keyword>
<dbReference type="EMBL" id="CM056741">
    <property type="protein sequence ID" value="KAJ8682137.1"/>
    <property type="molecule type" value="Genomic_DNA"/>
</dbReference>
<comment type="caution">
    <text evidence="1">The sequence shown here is derived from an EMBL/GenBank/DDBJ whole genome shotgun (WGS) entry which is preliminary data.</text>
</comment>
<evidence type="ECO:0000313" key="2">
    <source>
        <dbReference type="Proteomes" id="UP001239111"/>
    </source>
</evidence>
<reference evidence="1" key="1">
    <citation type="submission" date="2023-04" db="EMBL/GenBank/DDBJ databases">
        <title>A chromosome-level genome assembly of the parasitoid wasp Eretmocerus hayati.</title>
        <authorList>
            <person name="Zhong Y."/>
            <person name="Liu S."/>
            <person name="Liu Y."/>
        </authorList>
    </citation>
    <scope>NUCLEOTIDE SEQUENCE</scope>
    <source>
        <strain evidence="1">ZJU_SS_LIU_2023</strain>
    </source>
</reference>
<proteinExistence type="predicted"/>
<sequence>MKRNTKKVRKKKTKRTPRRGRAKKKRRGKQKSGPSDLRPPKRDDGPTRYIIYCIVNSAFFMNKGNLAAAVARGLLGLYNKMDRDRLKSKALDAWEDQGERLMVLKGLDHKHLCFLMDELHYCATGYYALYQSWSKSKVMLVLSTLGREEDLDEPLHGLSQLK</sequence>
<dbReference type="Proteomes" id="UP001239111">
    <property type="component" value="Chromosome 1"/>
</dbReference>